<gene>
    <name evidence="2" type="ORF">SAMN02745775_11026</name>
</gene>
<dbReference type="SUPFAM" id="SSF54637">
    <property type="entry name" value="Thioesterase/thiol ester dehydrase-isomerase"/>
    <property type="match status" value="1"/>
</dbReference>
<evidence type="ECO:0000313" key="3">
    <source>
        <dbReference type="Proteomes" id="UP000199473"/>
    </source>
</evidence>
<dbReference type="InterPro" id="IPR039569">
    <property type="entry name" value="FAS1-like_DH_region"/>
</dbReference>
<dbReference type="Proteomes" id="UP000199473">
    <property type="component" value="Unassembled WGS sequence"/>
</dbReference>
<dbReference type="InterPro" id="IPR029069">
    <property type="entry name" value="HotDog_dom_sf"/>
</dbReference>
<reference evidence="2 3" key="1">
    <citation type="submission" date="2016-10" db="EMBL/GenBank/DDBJ databases">
        <authorList>
            <person name="de Groot N.N."/>
        </authorList>
    </citation>
    <scope>NUCLEOTIDE SEQUENCE [LARGE SCALE GENOMIC DNA]</scope>
    <source>
        <strain evidence="2 3">DSM 19981</strain>
    </source>
</reference>
<sequence>MAYDDYVGKTDIREDTLDARLVRGLAATLGRPVPAALPPLWHWMLFQDWVMPDGIGPDGHPKRGGFLPPVHDLPRRMWAGGRVAFPGAVLRIGDAVRRTSTILKVAEKSGGAGRLVFVTVQHRVEGPAGLAVEEEQDIVYRGADGAAVKAADPAPAWPDAVSTVVVPDSVMLFRYSALTGNGHRIHYDHPYVTGEEGYPGLVVHGPLQATFMAHHALDHAAPGARLACFAYRGRRPCFDGRALTVLRREEGAQVLLETRDDTGATCMQAEAVLEGQPIG</sequence>
<evidence type="ECO:0000259" key="1">
    <source>
        <dbReference type="Pfam" id="PF13452"/>
    </source>
</evidence>
<dbReference type="Gene3D" id="3.10.129.10">
    <property type="entry name" value="Hotdog Thioesterase"/>
    <property type="match status" value="2"/>
</dbReference>
<dbReference type="Pfam" id="PF13452">
    <property type="entry name" value="FAS1_DH_region"/>
    <property type="match status" value="1"/>
</dbReference>
<keyword evidence="3" id="KW-1185">Reference proteome</keyword>
<dbReference type="PANTHER" id="PTHR28152:SF1">
    <property type="entry name" value="HYDROXYACYL-THIOESTER DEHYDRATASE TYPE 2, MITOCHONDRIAL"/>
    <property type="match status" value="1"/>
</dbReference>
<dbReference type="GO" id="GO:0019171">
    <property type="term" value="F:(3R)-hydroxyacyl-[acyl-carrier-protein] dehydratase activity"/>
    <property type="evidence" value="ECO:0007669"/>
    <property type="project" value="TreeGrafter"/>
</dbReference>
<organism evidence="2 3">
    <name type="scientific">Falsiroseomonas stagni DSM 19981</name>
    <dbReference type="NCBI Taxonomy" id="1123062"/>
    <lineage>
        <taxon>Bacteria</taxon>
        <taxon>Pseudomonadati</taxon>
        <taxon>Pseudomonadota</taxon>
        <taxon>Alphaproteobacteria</taxon>
        <taxon>Acetobacterales</taxon>
        <taxon>Roseomonadaceae</taxon>
        <taxon>Falsiroseomonas</taxon>
    </lineage>
</organism>
<evidence type="ECO:0000313" key="2">
    <source>
        <dbReference type="EMBL" id="SFK89842.1"/>
    </source>
</evidence>
<dbReference type="InterPro" id="IPR052741">
    <property type="entry name" value="Mitochondrial_HTD2"/>
</dbReference>
<dbReference type="PANTHER" id="PTHR28152">
    <property type="entry name" value="HYDROXYACYL-THIOESTER DEHYDRATASE TYPE 2, MITOCHONDRIAL"/>
    <property type="match status" value="1"/>
</dbReference>
<dbReference type="AlphaFoldDB" id="A0A1I4D8M5"/>
<dbReference type="STRING" id="1123062.SAMN02745775_11026"/>
<proteinExistence type="predicted"/>
<name>A0A1I4D8M5_9PROT</name>
<accession>A0A1I4D8M5</accession>
<protein>
    <submittedName>
        <fullName evidence="2">3-methylfumaryl-CoA hydratase</fullName>
    </submittedName>
</protein>
<dbReference type="EMBL" id="FOSQ01000010">
    <property type="protein sequence ID" value="SFK89842.1"/>
    <property type="molecule type" value="Genomic_DNA"/>
</dbReference>
<feature type="domain" description="FAS1-like dehydratase" evidence="1">
    <location>
        <begin position="70"/>
        <end position="132"/>
    </location>
</feature>